<feature type="region of interest" description="Disordered" evidence="1">
    <location>
        <begin position="235"/>
        <end position="278"/>
    </location>
</feature>
<dbReference type="RefSeq" id="XP_013754714.1">
    <property type="nucleotide sequence ID" value="XM_013899260.1"/>
</dbReference>
<evidence type="ECO:0000313" key="3">
    <source>
        <dbReference type="Proteomes" id="UP000054408"/>
    </source>
</evidence>
<protein>
    <submittedName>
        <fullName evidence="2">Uncharacterized protein</fullName>
    </submittedName>
</protein>
<dbReference type="EMBL" id="GL349478">
    <property type="protein sequence ID" value="KNC53036.1"/>
    <property type="molecule type" value="Genomic_DNA"/>
</dbReference>
<proteinExistence type="predicted"/>
<organism evidence="2 3">
    <name type="scientific">Thecamonas trahens ATCC 50062</name>
    <dbReference type="NCBI Taxonomy" id="461836"/>
    <lineage>
        <taxon>Eukaryota</taxon>
        <taxon>Apusozoa</taxon>
        <taxon>Apusomonadida</taxon>
        <taxon>Apusomonadidae</taxon>
        <taxon>Thecamonas</taxon>
    </lineage>
</organism>
<accession>A0A0L0DLX3</accession>
<name>A0A0L0DLX3_THETB</name>
<dbReference type="Proteomes" id="UP000054408">
    <property type="component" value="Unassembled WGS sequence"/>
</dbReference>
<reference evidence="2 3" key="1">
    <citation type="submission" date="2010-05" db="EMBL/GenBank/DDBJ databases">
        <title>The Genome Sequence of Thecamonas trahens ATCC 50062.</title>
        <authorList>
            <consortium name="The Broad Institute Genome Sequencing Platform"/>
            <person name="Russ C."/>
            <person name="Cuomo C."/>
            <person name="Shea T."/>
            <person name="Young S.K."/>
            <person name="Zeng Q."/>
            <person name="Koehrsen M."/>
            <person name="Haas B."/>
            <person name="Borodovsky M."/>
            <person name="Guigo R."/>
            <person name="Alvarado L."/>
            <person name="Berlin A."/>
            <person name="Bochicchio J."/>
            <person name="Borenstein D."/>
            <person name="Chapman S."/>
            <person name="Chen Z."/>
            <person name="Freedman E."/>
            <person name="Gellesch M."/>
            <person name="Goldberg J."/>
            <person name="Griggs A."/>
            <person name="Gujja S."/>
            <person name="Heilman E."/>
            <person name="Heiman D."/>
            <person name="Hepburn T."/>
            <person name="Howarth C."/>
            <person name="Jen D."/>
            <person name="Larson L."/>
            <person name="Mehta T."/>
            <person name="Park D."/>
            <person name="Pearson M."/>
            <person name="Roberts A."/>
            <person name="Saif S."/>
            <person name="Shenoy N."/>
            <person name="Sisk P."/>
            <person name="Stolte C."/>
            <person name="Sykes S."/>
            <person name="Thomson T."/>
            <person name="Walk T."/>
            <person name="White J."/>
            <person name="Yandava C."/>
            <person name="Burger G."/>
            <person name="Gray M.W."/>
            <person name="Holland P.W.H."/>
            <person name="King N."/>
            <person name="Lang F.B.F."/>
            <person name="Roger A.J."/>
            <person name="Ruiz-Trillo I."/>
            <person name="Lander E."/>
            <person name="Nusbaum C."/>
        </authorList>
    </citation>
    <scope>NUCLEOTIDE SEQUENCE [LARGE SCALE GENOMIC DNA]</scope>
    <source>
        <strain evidence="2 3">ATCC 50062</strain>
    </source>
</reference>
<feature type="compositionally biased region" description="Pro residues" evidence="1">
    <location>
        <begin position="1"/>
        <end position="18"/>
    </location>
</feature>
<evidence type="ECO:0000256" key="1">
    <source>
        <dbReference type="SAM" id="MobiDB-lite"/>
    </source>
</evidence>
<dbReference type="AlphaFoldDB" id="A0A0L0DLX3"/>
<sequence>MHGPSPPWATSNDPPPTWRPSLRILPQPQTSTTHHHVGTFGKKQFAAGTGHKVSGTTFRRGRRAFPARSASNPIVPAESRAPAPPPSRSAVSTSYGLRSHPPQAPPRAPDAAAGPRGGRALRARFRTAQAESSHGPPPEWGRGVEHTPGFWKHEGITPLASYRKRIRALPRSARLVLAARKASAARSSQRSMPFTDRVAIRQRDEAVQAVRALDAWSPSRMAGASTAAAAFMSGLGAASPDPNPDADADPQPARSGSRSRDAESQASDTSSEASFSEEIIARQAQERLNRRIRRAQARRKRRKRLVVIDTADDDDPGTDMALADATDVVSDLSRKLSIASTPVFQRLLRYG</sequence>
<gene>
    <name evidence="2" type="ORF">AMSG_09328</name>
</gene>
<feature type="region of interest" description="Disordered" evidence="1">
    <location>
        <begin position="1"/>
        <end position="118"/>
    </location>
</feature>
<keyword evidence="3" id="KW-1185">Reference proteome</keyword>
<feature type="compositionally biased region" description="Low complexity" evidence="1">
    <location>
        <begin position="109"/>
        <end position="118"/>
    </location>
</feature>
<evidence type="ECO:0000313" key="2">
    <source>
        <dbReference type="EMBL" id="KNC53036.1"/>
    </source>
</evidence>
<dbReference type="GeneID" id="25567815"/>